<proteinExistence type="predicted"/>
<gene>
    <name evidence="1" type="ORF">NEPTK9_001293</name>
</gene>
<evidence type="ECO:0000313" key="2">
    <source>
        <dbReference type="Proteomes" id="UP001194714"/>
    </source>
</evidence>
<evidence type="ECO:0008006" key="3">
    <source>
        <dbReference type="Google" id="ProtNLM"/>
    </source>
</evidence>
<protein>
    <recommendedName>
        <fullName evidence="3">Inverse autotransporter beta-domain domain-containing protein</fullName>
    </recommendedName>
</protein>
<reference evidence="1 2" key="1">
    <citation type="submission" date="2020-01" db="EMBL/GenBank/DDBJ databases">
        <title>Draft genome sequence of Cand. Neptunochlamydia vexilliferae K9.</title>
        <authorList>
            <person name="Schulz F."/>
            <person name="Koestlbacher S."/>
            <person name="Wascher F."/>
            <person name="Pizzetti I."/>
            <person name="Horn M."/>
        </authorList>
    </citation>
    <scope>NUCLEOTIDE SEQUENCE [LARGE SCALE GENOMIC DNA]</scope>
    <source>
        <strain evidence="1 2">K9</strain>
    </source>
</reference>
<evidence type="ECO:0000313" key="1">
    <source>
        <dbReference type="EMBL" id="MBF5059775.1"/>
    </source>
</evidence>
<dbReference type="EMBL" id="JAAEJV010000040">
    <property type="protein sequence ID" value="MBF5059775.1"/>
    <property type="molecule type" value="Genomic_DNA"/>
</dbReference>
<accession>A0ABS0B0P9</accession>
<keyword evidence="2" id="KW-1185">Reference proteome</keyword>
<organism evidence="1 2">
    <name type="scientific">Candidatus Neptunichlamydia vexilliferae</name>
    <dbReference type="NCBI Taxonomy" id="1651774"/>
    <lineage>
        <taxon>Bacteria</taxon>
        <taxon>Pseudomonadati</taxon>
        <taxon>Chlamydiota</taxon>
        <taxon>Chlamydiia</taxon>
        <taxon>Parachlamydiales</taxon>
        <taxon>Simkaniaceae</taxon>
        <taxon>Candidatus Neptunichlamydia</taxon>
    </lineage>
</organism>
<name>A0ABS0B0P9_9BACT</name>
<comment type="caution">
    <text evidence="1">The sequence shown here is derived from an EMBL/GenBank/DDBJ whole genome shotgun (WGS) entry which is preliminary data.</text>
</comment>
<dbReference type="RefSeq" id="WP_194848087.1">
    <property type="nucleotide sequence ID" value="NZ_JAAEJV010000040.1"/>
</dbReference>
<sequence>MRIAYAPYAPEAYFENFFSVGGKLLYFYFKGGMRSFGAGFGYDHFFSGKRGSIGFRLDGWNQNVFVSSATVGELEREEDVFRPVLNKRRWGAALLTRSTLSIFSHLALFTEIGGKTSDYLPGYGLDKEIGGRVGLTFSRNSLRQKIEDKDKLNVE</sequence>
<dbReference type="Proteomes" id="UP001194714">
    <property type="component" value="Unassembled WGS sequence"/>
</dbReference>